<dbReference type="PANTHER" id="PTHR11993">
    <property type="entry name" value="NADH-UBIQUINONE OXIDOREDUCTASE 49 KDA SUBUNIT"/>
    <property type="match status" value="1"/>
</dbReference>
<dbReference type="EMBL" id="CM017634">
    <property type="protein sequence ID" value="TYH37998.1"/>
    <property type="molecule type" value="Genomic_DNA"/>
</dbReference>
<name>A0A5D2I6G1_GOSTO</name>
<reference evidence="6 7" key="1">
    <citation type="submission" date="2019-07" db="EMBL/GenBank/DDBJ databases">
        <title>WGS assembly of Gossypium tomentosum.</title>
        <authorList>
            <person name="Chen Z.J."/>
            <person name="Sreedasyam A."/>
            <person name="Ando A."/>
            <person name="Song Q."/>
            <person name="De L."/>
            <person name="Hulse-Kemp A."/>
            <person name="Ding M."/>
            <person name="Ye W."/>
            <person name="Kirkbride R."/>
            <person name="Jenkins J."/>
            <person name="Plott C."/>
            <person name="Lovell J."/>
            <person name="Lin Y.-M."/>
            <person name="Vaughn R."/>
            <person name="Liu B."/>
            <person name="Li W."/>
            <person name="Simpson S."/>
            <person name="Scheffler B."/>
            <person name="Saski C."/>
            <person name="Grover C."/>
            <person name="Hu G."/>
            <person name="Conover J."/>
            <person name="Carlson J."/>
            <person name="Shu S."/>
            <person name="Boston L."/>
            <person name="Williams M."/>
            <person name="Peterson D."/>
            <person name="Mcgee K."/>
            <person name="Jones D."/>
            <person name="Wendel J."/>
            <person name="Stelly D."/>
            <person name="Grimwood J."/>
            <person name="Schmutz J."/>
        </authorList>
    </citation>
    <scope>NUCLEOTIDE SEQUENCE [LARGE SCALE GENOMIC DNA]</scope>
    <source>
        <strain evidence="6">7179.01</strain>
    </source>
</reference>
<organism evidence="6 7">
    <name type="scientific">Gossypium tomentosum</name>
    <name type="common">Hawaiian cotton</name>
    <name type="synonym">Gossypium sandvicense</name>
    <dbReference type="NCBI Taxonomy" id="34277"/>
    <lineage>
        <taxon>Eukaryota</taxon>
        <taxon>Viridiplantae</taxon>
        <taxon>Streptophyta</taxon>
        <taxon>Embryophyta</taxon>
        <taxon>Tracheophyta</taxon>
        <taxon>Spermatophyta</taxon>
        <taxon>Magnoliopsida</taxon>
        <taxon>eudicotyledons</taxon>
        <taxon>Gunneridae</taxon>
        <taxon>Pentapetalae</taxon>
        <taxon>rosids</taxon>
        <taxon>malvids</taxon>
        <taxon>Malvales</taxon>
        <taxon>Malvaceae</taxon>
        <taxon>Malvoideae</taxon>
        <taxon>Gossypium</taxon>
    </lineage>
</organism>
<dbReference type="Pfam" id="PF00346">
    <property type="entry name" value="Complex1_49kDa"/>
    <property type="match status" value="1"/>
</dbReference>
<sequence length="434" mass="49831">MNLSAIEKDLMTVNMGPHHPSMHGVLRLIVTLDGEDVVDCEPILGYLHRGIEKITENPTIIQYLPYVTRWDYLATMFTEAIAVNGPEQLGDIQVPKRAYYIRVIMLELSRIAYYLLWLGPFMADIGAQTPFFYIFRERELVYDLFEAATSMRMMHNYFHIRGMAADLTYGWIDKCLDFCDYFLTRIVEYQKLIMRNLIFLERVEGIGIIDGEEAINWGLFSPMLRCYDEFDWEIQWQKEGDSLAQSIKIIQQALEGIPGERDPEWNGFEYRFISKKPSPIFELPRQELYARMEGPNGELRIFLIGDQSVLVIVWLEKEIFVGIQRRVGPEYTSLLGILQALANGTKLLFKENILPSRGNTRLFSIGLTIAVILILLSFSVIPFSSRLILVDLNIGYGSNNKYSFLGGLRAAAQSTSYKIPLTLCILSISLRAIR</sequence>
<evidence type="ECO:0000256" key="3">
    <source>
        <dbReference type="ARBA" id="ARBA00023027"/>
    </source>
</evidence>
<dbReference type="InterPro" id="IPR001135">
    <property type="entry name" value="NADH_Q_OxRdtase_suD"/>
</dbReference>
<proteinExistence type="inferred from homology"/>
<gene>
    <name evidence="6" type="ORF">ES332_D12G079800v1</name>
</gene>
<dbReference type="PANTHER" id="PTHR11993:SF10">
    <property type="entry name" value="NADH DEHYDROGENASE [UBIQUINONE] IRON-SULFUR PROTEIN 2, MITOCHONDRIAL"/>
    <property type="match status" value="1"/>
</dbReference>
<evidence type="ECO:0000259" key="5">
    <source>
        <dbReference type="Pfam" id="PF00346"/>
    </source>
</evidence>
<accession>A0A5D2I6G1</accession>
<evidence type="ECO:0000256" key="1">
    <source>
        <dbReference type="ARBA" id="ARBA00005769"/>
    </source>
</evidence>
<dbReference type="GO" id="GO:0048038">
    <property type="term" value="F:quinone binding"/>
    <property type="evidence" value="ECO:0007669"/>
    <property type="project" value="InterPro"/>
</dbReference>
<keyword evidence="4" id="KW-0472">Membrane</keyword>
<feature type="domain" description="NADH-quinone oxidoreductase subunit D" evidence="5">
    <location>
        <begin position="124"/>
        <end position="308"/>
    </location>
</feature>
<keyword evidence="3" id="KW-0520">NAD</keyword>
<dbReference type="SUPFAM" id="SSF56762">
    <property type="entry name" value="HydB/Nqo4-like"/>
    <property type="match status" value="1"/>
</dbReference>
<dbReference type="InterPro" id="IPR029014">
    <property type="entry name" value="NiFe-Hase_large"/>
</dbReference>
<dbReference type="AlphaFoldDB" id="A0A5D2I6G1"/>
<evidence type="ECO:0000256" key="2">
    <source>
        <dbReference type="ARBA" id="ARBA00022967"/>
    </source>
</evidence>
<comment type="similarity">
    <text evidence="1">Belongs to the complex I 49 kDa subunit family.</text>
</comment>
<dbReference type="GO" id="GO:0051287">
    <property type="term" value="F:NAD binding"/>
    <property type="evidence" value="ECO:0007669"/>
    <property type="project" value="InterPro"/>
</dbReference>
<keyword evidence="4" id="KW-1133">Transmembrane helix</keyword>
<evidence type="ECO:0000313" key="6">
    <source>
        <dbReference type="EMBL" id="TYH37998.1"/>
    </source>
</evidence>
<keyword evidence="4" id="KW-0812">Transmembrane</keyword>
<protein>
    <recommendedName>
        <fullName evidence="5">NADH-quinone oxidoreductase subunit D domain-containing protein</fullName>
    </recommendedName>
</protein>
<dbReference type="Proteomes" id="UP000322667">
    <property type="component" value="Chromosome D12"/>
</dbReference>
<evidence type="ECO:0000313" key="7">
    <source>
        <dbReference type="Proteomes" id="UP000322667"/>
    </source>
</evidence>
<dbReference type="Gene3D" id="1.10.645.10">
    <property type="entry name" value="Cytochrome-c3 Hydrogenase, chain B"/>
    <property type="match status" value="1"/>
</dbReference>
<feature type="transmembrane region" description="Helical" evidence="4">
    <location>
        <begin position="362"/>
        <end position="383"/>
    </location>
</feature>
<keyword evidence="7" id="KW-1185">Reference proteome</keyword>
<evidence type="ECO:0000256" key="4">
    <source>
        <dbReference type="SAM" id="Phobius"/>
    </source>
</evidence>
<dbReference type="GO" id="GO:0016651">
    <property type="term" value="F:oxidoreductase activity, acting on NAD(P)H"/>
    <property type="evidence" value="ECO:0007669"/>
    <property type="project" value="InterPro"/>
</dbReference>
<keyword evidence="2" id="KW-1278">Translocase</keyword>
<dbReference type="GO" id="GO:0009535">
    <property type="term" value="C:chloroplast thylakoid membrane"/>
    <property type="evidence" value="ECO:0007669"/>
    <property type="project" value="TreeGrafter"/>
</dbReference>
<dbReference type="InterPro" id="IPR022885">
    <property type="entry name" value="NDH1_su_D/H"/>
</dbReference>